<accession>A0A6B9WNS6</accession>
<protein>
    <submittedName>
        <fullName evidence="1">Uncharacterized protein</fullName>
    </submittedName>
</protein>
<reference evidence="2" key="1">
    <citation type="submission" date="2019-12" db="EMBL/GenBank/DDBJ databases">
        <authorList>
            <person name="Olsen N.S."/>
            <person name="Junco L.M.F."/>
            <person name="Kot W."/>
            <person name="Hansen L.H."/>
        </authorList>
    </citation>
    <scope>NUCLEOTIDE SEQUENCE [LARGE SCALE GENOMIC DNA]</scope>
</reference>
<evidence type="ECO:0000313" key="1">
    <source>
        <dbReference type="EMBL" id="QHR65448.1"/>
    </source>
</evidence>
<dbReference type="EMBL" id="MN850570">
    <property type="protein sequence ID" value="QHR65448.1"/>
    <property type="molecule type" value="Genomic_DNA"/>
</dbReference>
<organism evidence="1 2">
    <name type="scientific">Escherichia phage mellemsur</name>
    <dbReference type="NCBI Taxonomy" id="2696418"/>
    <lineage>
        <taxon>Viruses</taxon>
        <taxon>Duplodnaviria</taxon>
        <taxon>Heunggongvirae</taxon>
        <taxon>Uroviricota</taxon>
        <taxon>Caudoviricetes</taxon>
        <taxon>Autographivirales</taxon>
        <taxon>Autoscriptoviridae</taxon>
        <taxon>Stentvirinae</taxon>
        <taxon>Bonnellvirus</taxon>
        <taxon>Bonnellvirus mellemsur</taxon>
    </lineage>
</organism>
<gene>
    <name evidence="1" type="ORF">mellemsur_47</name>
</gene>
<dbReference type="Proteomes" id="UP000464219">
    <property type="component" value="Segment"/>
</dbReference>
<evidence type="ECO:0000313" key="2">
    <source>
        <dbReference type="Proteomes" id="UP000464219"/>
    </source>
</evidence>
<sequence>MQRDTKLAVIKSPTGLFWWVVNKLQPNKPLAVRDTKWEAESKLEDLQRIVRNVIPA</sequence>
<name>A0A6B9WNS6_9CAUD</name>
<proteinExistence type="predicted"/>
<keyword evidence="2" id="KW-1185">Reference proteome</keyword>